<dbReference type="Gene3D" id="3.40.50.300">
    <property type="entry name" value="P-loop containing nucleotide triphosphate hydrolases"/>
    <property type="match status" value="1"/>
</dbReference>
<protein>
    <submittedName>
        <fullName evidence="2">ATP-binding protein</fullName>
    </submittedName>
</protein>
<dbReference type="PROSITE" id="PS50892">
    <property type="entry name" value="V_SNARE"/>
    <property type="match status" value="1"/>
</dbReference>
<dbReference type="Proteomes" id="UP001167796">
    <property type="component" value="Unassembled WGS sequence"/>
</dbReference>
<name>A0ABT9AF81_9BACT</name>
<sequence>MKLKTVKLQNFRSYRDEVVVCIDDLTALVGQNDAGKSTVLEALEIFFNNTLIKIESADAAQGGNAADVRISCLFEDLPGILTIDSRAETTLADEFLLNEDGYLEITKGYNCSLKTPTCTTSVRANYPTAANCADLHKLKNADLKLRLAALGIATDGIDQRSNVKIRQAIWANQADLALLPSAVSLDEEDGKKVWTKLKEELPLYALFQSDRASTDDDSEVQDPMKLAVQEALGTVQQQLDEIKDIVQRKVQEVAQRTLEKLREMSPELANELTPKFKSEPKWDGLFKLSLTDDQQIPINKRGSGTRRLILINFFRAEAERKQKEKNARGVIYAIEEPETSQHPSNQKLLIEALMALSGQPGCQVLLTTHTPNLAGLIPTQHLRYITKTAAGKVVNNTCDDETLQEIALQLGVLPDKRIQVLFCVEGPTDVDFFLHISSVFHGHDSSLPNLLHDKRVAILPLGGSTLKQWAEKFYSQNLGLPEVHVYDRDIATPPTYQVAVDRVNARGNGSWAGLTNKREIENYLHHDALYEAFGVSCAFTSACNVSQRLSEDLKADAGACARFGLVGSDRAKKLMHERATQNMTLERVRAMDDDNEIETWLRHIADRLN</sequence>
<dbReference type="EMBL" id="JAUQSX010000011">
    <property type="protein sequence ID" value="MDO7848500.1"/>
    <property type="molecule type" value="Genomic_DNA"/>
</dbReference>
<dbReference type="GO" id="GO:0005524">
    <property type="term" value="F:ATP binding"/>
    <property type="evidence" value="ECO:0007669"/>
    <property type="project" value="UniProtKB-KW"/>
</dbReference>
<gene>
    <name evidence="2" type="ORF">Q5H92_19190</name>
</gene>
<keyword evidence="2" id="KW-0067">ATP-binding</keyword>
<accession>A0ABT9AF81</accession>
<comment type="caution">
    <text evidence="2">The sequence shown here is derived from an EMBL/GenBank/DDBJ whole genome shotgun (WGS) entry which is preliminary data.</text>
</comment>
<dbReference type="InterPro" id="IPR027417">
    <property type="entry name" value="P-loop_NTPase"/>
</dbReference>
<feature type="domain" description="V-SNARE coiled-coil homology" evidence="1">
    <location>
        <begin position="231"/>
        <end position="287"/>
    </location>
</feature>
<evidence type="ECO:0000259" key="1">
    <source>
        <dbReference type="PROSITE" id="PS50892"/>
    </source>
</evidence>
<keyword evidence="2" id="KW-0547">Nucleotide-binding</keyword>
<dbReference type="PANTHER" id="PTHR43581:SF4">
    <property type="entry name" value="ATP_GTP PHOSPHATASE"/>
    <property type="match status" value="1"/>
</dbReference>
<keyword evidence="3" id="KW-1185">Reference proteome</keyword>
<dbReference type="InterPro" id="IPR042855">
    <property type="entry name" value="V_SNARE_CC"/>
</dbReference>
<evidence type="ECO:0000313" key="2">
    <source>
        <dbReference type="EMBL" id="MDO7848500.1"/>
    </source>
</evidence>
<reference evidence="2" key="1">
    <citation type="submission" date="2023-07" db="EMBL/GenBank/DDBJ databases">
        <authorList>
            <person name="Kim M.K."/>
        </authorList>
    </citation>
    <scope>NUCLEOTIDE SEQUENCE</scope>
    <source>
        <strain evidence="2">M29</strain>
    </source>
</reference>
<dbReference type="PANTHER" id="PTHR43581">
    <property type="entry name" value="ATP/GTP PHOSPHATASE"/>
    <property type="match status" value="1"/>
</dbReference>
<dbReference type="SUPFAM" id="SSF52540">
    <property type="entry name" value="P-loop containing nucleoside triphosphate hydrolases"/>
    <property type="match status" value="1"/>
</dbReference>
<dbReference type="RefSeq" id="WP_305013178.1">
    <property type="nucleotide sequence ID" value="NZ_JAUQSX010000011.1"/>
</dbReference>
<dbReference type="Pfam" id="PF13175">
    <property type="entry name" value="AAA_15"/>
    <property type="match status" value="1"/>
</dbReference>
<evidence type="ECO:0000313" key="3">
    <source>
        <dbReference type="Proteomes" id="UP001167796"/>
    </source>
</evidence>
<organism evidence="2 3">
    <name type="scientific">Hymenobacter mellowenesis</name>
    <dbReference type="NCBI Taxonomy" id="3063995"/>
    <lineage>
        <taxon>Bacteria</taxon>
        <taxon>Pseudomonadati</taxon>
        <taxon>Bacteroidota</taxon>
        <taxon>Cytophagia</taxon>
        <taxon>Cytophagales</taxon>
        <taxon>Hymenobacteraceae</taxon>
        <taxon>Hymenobacter</taxon>
    </lineage>
</organism>
<dbReference type="InterPro" id="IPR041685">
    <property type="entry name" value="AAA_GajA/Old/RecF-like"/>
</dbReference>
<dbReference type="InterPro" id="IPR051396">
    <property type="entry name" value="Bact_Antivir_Def_Nuclease"/>
</dbReference>
<proteinExistence type="predicted"/>